<dbReference type="EMBL" id="VMNH01000009">
    <property type="protein sequence ID" value="TVO75130.1"/>
    <property type="molecule type" value="Genomic_DNA"/>
</dbReference>
<dbReference type="InterPro" id="IPR006427">
    <property type="entry name" value="Portal_HK97"/>
</dbReference>
<dbReference type="RefSeq" id="WP_144358703.1">
    <property type="nucleotide sequence ID" value="NZ_VMNH01000009.1"/>
</dbReference>
<evidence type="ECO:0000313" key="1">
    <source>
        <dbReference type="EMBL" id="TVO75130.1"/>
    </source>
</evidence>
<name>A0A557SCI7_9GAMM</name>
<proteinExistence type="predicted"/>
<reference evidence="1 2" key="1">
    <citation type="submission" date="2019-07" db="EMBL/GenBank/DDBJ databases">
        <title>The pathways for chlorine oxyanion respiration interact through the shared metabolite chlorate.</title>
        <authorList>
            <person name="Barnum T.P."/>
            <person name="Cheng Y."/>
            <person name="Hill K.A."/>
            <person name="Lucas L.N."/>
            <person name="Carlson H.K."/>
            <person name="Coates J.D."/>
        </authorList>
    </citation>
    <scope>NUCLEOTIDE SEQUENCE [LARGE SCALE GENOMIC DNA]</scope>
    <source>
        <strain evidence="1 2">BK-1</strain>
    </source>
</reference>
<dbReference type="Pfam" id="PF04860">
    <property type="entry name" value="Phage_portal"/>
    <property type="match status" value="1"/>
</dbReference>
<organism evidence="1 2">
    <name type="scientific">Sedimenticola selenatireducens</name>
    <dbReference type="NCBI Taxonomy" id="191960"/>
    <lineage>
        <taxon>Bacteria</taxon>
        <taxon>Pseudomonadati</taxon>
        <taxon>Pseudomonadota</taxon>
        <taxon>Gammaproteobacteria</taxon>
        <taxon>Chromatiales</taxon>
        <taxon>Sedimenticolaceae</taxon>
        <taxon>Sedimenticola</taxon>
    </lineage>
</organism>
<dbReference type="AlphaFoldDB" id="A0A557SCI7"/>
<dbReference type="OrthoDB" id="9765386at2"/>
<keyword evidence="2" id="KW-1185">Reference proteome</keyword>
<dbReference type="Proteomes" id="UP000316649">
    <property type="component" value="Unassembled WGS sequence"/>
</dbReference>
<dbReference type="InterPro" id="IPR006944">
    <property type="entry name" value="Phage/GTA_portal"/>
</dbReference>
<gene>
    <name evidence="1" type="ORF">FHP88_08945</name>
</gene>
<dbReference type="Gene3D" id="3.40.140.120">
    <property type="match status" value="1"/>
</dbReference>
<sequence length="437" mass="48552">MNELADRIEACGRFNNALEKCKTPGSPILDRFVSEQQASRRAPAVRNETLDSSKIIKGSELFDWMTGGLSASGVAVTEQSAMRVSAVYASVNLIGGALSSLPLPVYQRGQDGEKKRIDHDYWWLLNRQPTDALSAAVFWEFLTGSLLLNGDSFARIQRQGRSPMATGFDPLHKSRVTVVRKDGRLWYHVKNDEGKTEVIDQDDMIHVPGAGFDGCNGQSQIRHALRNAAGISLAADEYSGSFFTNGARPDIALELPGNPTTDQQDMMRNSWNERYRGLGNNHKPALLAGGIKVHELTMNAEDAQLIDTRKFQVEDIARIFGVPPHMIGHTEKTSSWGSGVEQMSIGFVKYTLQRHLVKFEQEFNRKLFRDRKTFVEFNTAGLERGDYKTRNEGYRIALGRAGEPGWITVNEVRKLDNLPPIAGGEKLHGGEESESTA</sequence>
<dbReference type="Gene3D" id="1.20.1270.210">
    <property type="match status" value="1"/>
</dbReference>
<comment type="caution">
    <text evidence="1">The sequence shown here is derived from an EMBL/GenBank/DDBJ whole genome shotgun (WGS) entry which is preliminary data.</text>
</comment>
<accession>A0A557SCI7</accession>
<protein>
    <submittedName>
        <fullName evidence="1">Phage portal protein</fullName>
    </submittedName>
</protein>
<evidence type="ECO:0000313" key="2">
    <source>
        <dbReference type="Proteomes" id="UP000316649"/>
    </source>
</evidence>
<dbReference type="Gene3D" id="3.30.1120.70">
    <property type="match status" value="1"/>
</dbReference>
<dbReference type="NCBIfam" id="TIGR01537">
    <property type="entry name" value="portal_HK97"/>
    <property type="match status" value="1"/>
</dbReference>